<evidence type="ECO:0000259" key="4">
    <source>
        <dbReference type="Pfam" id="PF00089"/>
    </source>
</evidence>
<evidence type="ECO:0000256" key="1">
    <source>
        <dbReference type="ARBA" id="ARBA00023157"/>
    </source>
</evidence>
<dbReference type="EMBL" id="RWIC01001681">
    <property type="protein sequence ID" value="TKC34901.1"/>
    <property type="molecule type" value="Genomic_DNA"/>
</dbReference>
<feature type="non-terminal residue" evidence="5">
    <location>
        <position position="250"/>
    </location>
</feature>
<dbReference type="PANTHER" id="PTHR24253:SF42">
    <property type="entry name" value="PROTEASE, SERINE 47"/>
    <property type="match status" value="1"/>
</dbReference>
<comment type="caution">
    <text evidence="5">The sequence shown here is derived from an EMBL/GenBank/DDBJ whole genome shotgun (WGS) entry which is preliminary data.</text>
</comment>
<evidence type="ECO:0000256" key="3">
    <source>
        <dbReference type="SAM" id="SignalP"/>
    </source>
</evidence>
<feature type="domain" description="Peptidase S1" evidence="4">
    <location>
        <begin position="134"/>
        <end position="234"/>
    </location>
</feature>
<feature type="signal peptide" evidence="3">
    <location>
        <begin position="1"/>
        <end position="28"/>
    </location>
</feature>
<keyword evidence="3" id="KW-0732">Signal</keyword>
<dbReference type="InterPro" id="IPR043504">
    <property type="entry name" value="Peptidase_S1_PA_chymotrypsin"/>
</dbReference>
<evidence type="ECO:0000256" key="2">
    <source>
        <dbReference type="SAM" id="MobiDB-lite"/>
    </source>
</evidence>
<proteinExistence type="predicted"/>
<dbReference type="Gene3D" id="2.40.10.10">
    <property type="entry name" value="Trypsin-like serine proteases"/>
    <property type="match status" value="1"/>
</dbReference>
<dbReference type="InterPro" id="IPR001254">
    <property type="entry name" value="Trypsin_dom"/>
</dbReference>
<keyword evidence="1" id="KW-1015">Disulfide bond</keyword>
<name>A0A4U1EFD9_MONMO</name>
<dbReference type="PANTHER" id="PTHR24253">
    <property type="entry name" value="TRANSMEMBRANE PROTEASE SERINE"/>
    <property type="match status" value="1"/>
</dbReference>
<gene>
    <name evidence="5" type="ORF">EI555_020231</name>
</gene>
<dbReference type="GO" id="GO:0006508">
    <property type="term" value="P:proteolysis"/>
    <property type="evidence" value="ECO:0007669"/>
    <property type="project" value="InterPro"/>
</dbReference>
<evidence type="ECO:0000313" key="6">
    <source>
        <dbReference type="Proteomes" id="UP000308365"/>
    </source>
</evidence>
<reference evidence="6" key="1">
    <citation type="journal article" date="2019" name="IScience">
        <title>Narwhal Genome Reveals Long-Term Low Genetic Diversity despite Current Large Abundance Size.</title>
        <authorList>
            <person name="Westbury M.V."/>
            <person name="Petersen B."/>
            <person name="Garde E."/>
            <person name="Heide-Jorgensen M.P."/>
            <person name="Lorenzen E.D."/>
        </authorList>
    </citation>
    <scope>NUCLEOTIDE SEQUENCE [LARGE SCALE GENOMIC DNA]</scope>
</reference>
<organism evidence="5 6">
    <name type="scientific">Monodon monoceros</name>
    <name type="common">Narwhal</name>
    <name type="synonym">Ceratodon monodon</name>
    <dbReference type="NCBI Taxonomy" id="40151"/>
    <lineage>
        <taxon>Eukaryota</taxon>
        <taxon>Metazoa</taxon>
        <taxon>Chordata</taxon>
        <taxon>Craniata</taxon>
        <taxon>Vertebrata</taxon>
        <taxon>Euteleostomi</taxon>
        <taxon>Mammalia</taxon>
        <taxon>Eutheria</taxon>
        <taxon>Laurasiatheria</taxon>
        <taxon>Artiodactyla</taxon>
        <taxon>Whippomorpha</taxon>
        <taxon>Cetacea</taxon>
        <taxon>Odontoceti</taxon>
        <taxon>Monodontidae</taxon>
        <taxon>Monodon</taxon>
    </lineage>
</organism>
<feature type="region of interest" description="Disordered" evidence="2">
    <location>
        <begin position="34"/>
        <end position="63"/>
    </location>
</feature>
<dbReference type="Pfam" id="PF00089">
    <property type="entry name" value="Trypsin"/>
    <property type="match status" value="1"/>
</dbReference>
<dbReference type="AlphaFoldDB" id="A0A4U1EFD9"/>
<dbReference type="InterPro" id="IPR009003">
    <property type="entry name" value="Peptidase_S1_PA"/>
</dbReference>
<dbReference type="SUPFAM" id="SSF50494">
    <property type="entry name" value="Trypsin-like serine proteases"/>
    <property type="match status" value="1"/>
</dbReference>
<sequence length="250" mass="26647">MGVEACIAQGRSQPVALLWLLLLPPVATLELCGGSAGGQRSDSRSTAVGPGSHGWQGSLHSMRATQGDGEDLQWLGHGGWPVAIRGQPAVPGLTLPAQALAGEGYAEEEEKRGDGHPTSAPLGFSLGQSVAFRCIKLHAPENYQVLLGSTQVPLHTQDTQEISLSQIIMHPDFEKLHPSGSDIATLQLLFPVNFTSYIFLACLPVPGMQLCSISSCWITDWGMLNKESKSFSVHEDMLCAGDFSRGKAIC</sequence>
<dbReference type="GO" id="GO:0004252">
    <property type="term" value="F:serine-type endopeptidase activity"/>
    <property type="evidence" value="ECO:0007669"/>
    <property type="project" value="InterPro"/>
</dbReference>
<evidence type="ECO:0000313" key="5">
    <source>
        <dbReference type="EMBL" id="TKC34901.1"/>
    </source>
</evidence>
<feature type="chain" id="PRO_5020441481" description="Peptidase S1 domain-containing protein" evidence="3">
    <location>
        <begin position="29"/>
        <end position="250"/>
    </location>
</feature>
<protein>
    <recommendedName>
        <fullName evidence="4">Peptidase S1 domain-containing protein</fullName>
    </recommendedName>
</protein>
<dbReference type="Proteomes" id="UP000308365">
    <property type="component" value="Unassembled WGS sequence"/>
</dbReference>
<accession>A0A4U1EFD9</accession>